<comment type="similarity">
    <text evidence="1 5 6">Belongs to the peptidase S8 family.</text>
</comment>
<dbReference type="GO" id="GO:0005615">
    <property type="term" value="C:extracellular space"/>
    <property type="evidence" value="ECO:0007669"/>
    <property type="project" value="TreeGrafter"/>
</dbReference>
<dbReference type="PANTHER" id="PTHR43806">
    <property type="entry name" value="PEPTIDASE S8"/>
    <property type="match status" value="1"/>
</dbReference>
<dbReference type="InterPro" id="IPR022398">
    <property type="entry name" value="Peptidase_S8_His-AS"/>
</dbReference>
<dbReference type="InterPro" id="IPR015500">
    <property type="entry name" value="Peptidase_S8_subtilisin-rel"/>
</dbReference>
<name>A0A0H2RGS3_9AGAM</name>
<accession>A0A0H2RGS3</accession>
<proteinExistence type="inferred from homology"/>
<gene>
    <name evidence="9" type="ORF">SCHPADRAFT_855789</name>
</gene>
<dbReference type="InterPro" id="IPR000209">
    <property type="entry name" value="Peptidase_S8/S53_dom"/>
</dbReference>
<keyword evidence="2 5" id="KW-0645">Protease</keyword>
<dbReference type="InterPro" id="IPR036852">
    <property type="entry name" value="Peptidase_S8/S53_dom_sf"/>
</dbReference>
<dbReference type="InParanoid" id="A0A0H2RGS3"/>
<evidence type="ECO:0000256" key="3">
    <source>
        <dbReference type="ARBA" id="ARBA00022801"/>
    </source>
</evidence>
<dbReference type="PRINTS" id="PR00723">
    <property type="entry name" value="SUBTILISIN"/>
</dbReference>
<feature type="active site" description="Charge relay system" evidence="5">
    <location>
        <position position="118"/>
    </location>
</feature>
<evidence type="ECO:0000256" key="1">
    <source>
        <dbReference type="ARBA" id="ARBA00011073"/>
    </source>
</evidence>
<keyword evidence="10" id="KW-1185">Reference proteome</keyword>
<dbReference type="OrthoDB" id="206201at2759"/>
<dbReference type="CDD" id="cd04077">
    <property type="entry name" value="Peptidases_S8_PCSK9_ProteinaseK_like"/>
    <property type="match status" value="1"/>
</dbReference>
<evidence type="ECO:0000256" key="6">
    <source>
        <dbReference type="RuleBase" id="RU003355"/>
    </source>
</evidence>
<protein>
    <recommendedName>
        <fullName evidence="11">Subtilisin-like protein</fullName>
    </recommendedName>
</protein>
<dbReference type="InterPro" id="IPR034193">
    <property type="entry name" value="PCSK9_ProteinaseK-like"/>
</dbReference>
<dbReference type="SUPFAM" id="SSF54897">
    <property type="entry name" value="Protease propeptides/inhibitors"/>
    <property type="match status" value="1"/>
</dbReference>
<organism evidence="9 10">
    <name type="scientific">Schizopora paradoxa</name>
    <dbReference type="NCBI Taxonomy" id="27342"/>
    <lineage>
        <taxon>Eukaryota</taxon>
        <taxon>Fungi</taxon>
        <taxon>Dikarya</taxon>
        <taxon>Basidiomycota</taxon>
        <taxon>Agaricomycotina</taxon>
        <taxon>Agaricomycetes</taxon>
        <taxon>Hymenochaetales</taxon>
        <taxon>Schizoporaceae</taxon>
        <taxon>Schizopora</taxon>
    </lineage>
</organism>
<feature type="domain" description="Inhibitor I9" evidence="8">
    <location>
        <begin position="24"/>
        <end position="73"/>
    </location>
</feature>
<dbReference type="EMBL" id="KQ086009">
    <property type="protein sequence ID" value="KLO11075.1"/>
    <property type="molecule type" value="Genomic_DNA"/>
</dbReference>
<dbReference type="Pfam" id="PF05922">
    <property type="entry name" value="Inhibitor_I9"/>
    <property type="match status" value="1"/>
</dbReference>
<feature type="active site" description="Charge relay system" evidence="5">
    <location>
        <position position="150"/>
    </location>
</feature>
<dbReference type="PROSITE" id="PS51892">
    <property type="entry name" value="SUBTILASE"/>
    <property type="match status" value="1"/>
</dbReference>
<dbReference type="Gene3D" id="3.40.50.200">
    <property type="entry name" value="Peptidase S8/S53 domain"/>
    <property type="match status" value="1"/>
</dbReference>
<dbReference type="InterPro" id="IPR023827">
    <property type="entry name" value="Peptidase_S8_Asp-AS"/>
</dbReference>
<evidence type="ECO:0000256" key="4">
    <source>
        <dbReference type="ARBA" id="ARBA00022825"/>
    </source>
</evidence>
<reference evidence="9 10" key="1">
    <citation type="submission" date="2015-04" db="EMBL/GenBank/DDBJ databases">
        <title>Complete genome sequence of Schizopora paradoxa KUC8140, a cosmopolitan wood degrader in East Asia.</title>
        <authorList>
            <consortium name="DOE Joint Genome Institute"/>
            <person name="Min B."/>
            <person name="Park H."/>
            <person name="Jang Y."/>
            <person name="Kim J.-J."/>
            <person name="Kim K.H."/>
            <person name="Pangilinan J."/>
            <person name="Lipzen A."/>
            <person name="Riley R."/>
            <person name="Grigoriev I.V."/>
            <person name="Spatafora J.W."/>
            <person name="Choi I.-G."/>
        </authorList>
    </citation>
    <scope>NUCLEOTIDE SEQUENCE [LARGE SCALE GENOMIC DNA]</scope>
    <source>
        <strain evidence="9 10">KUC8140</strain>
    </source>
</reference>
<keyword evidence="3 5" id="KW-0378">Hydrolase</keyword>
<sequence>MFKDDVHPFMFEEHFSLLDGLKGQFPLEQIESGLNHVWNSHIKGYAGKFSREVMEMIRTQPEVDYIEQDQVVYALETQKSAPWGLARISHRDKLNFSTFTKYEYDVKGGEGVNVYVIDTGIYIDHEEFEGRARWGKTIPKNDQDIDGNGHGTHCAGTIGSRKYGVAKAATITAVKVLGTNGSGTMSDVVAGVVWAAEDAVDLQKKEEAQFKKTGQRKHKGSVANMSLGGGKSQALDDTVNRAVKTGLHFAVAAGNDNKDACDYSPAGATEAVTVGASTLVDERAYFSNFGKCVDVFAPGLSITSTWNSGKHSSNTISGTSMASPHTAGLLAYLLSIYPSATFNPSMDETFVPPALDKSWKAPVAFFSDVYASAYGCMPGFVTRVLPSPSLFNVAPIPAPVPVPLTPKLLKKALLALSSPGKLQGAGTDLLPPGTPNLLIFNNATDASGKSWIDNSFWSSL</sequence>
<dbReference type="FunCoup" id="A0A0H2RGS3">
    <property type="interactions" value="27"/>
</dbReference>
<dbReference type="Gene3D" id="3.30.70.80">
    <property type="entry name" value="Peptidase S8 propeptide/proteinase inhibitor I9"/>
    <property type="match status" value="1"/>
</dbReference>
<dbReference type="PANTHER" id="PTHR43806:SF11">
    <property type="entry name" value="CEREVISIN-RELATED"/>
    <property type="match status" value="1"/>
</dbReference>
<dbReference type="AlphaFoldDB" id="A0A0H2RGS3"/>
<dbReference type="GO" id="GO:0004252">
    <property type="term" value="F:serine-type endopeptidase activity"/>
    <property type="evidence" value="ECO:0007669"/>
    <property type="project" value="UniProtKB-UniRule"/>
</dbReference>
<evidence type="ECO:0000313" key="9">
    <source>
        <dbReference type="EMBL" id="KLO11075.1"/>
    </source>
</evidence>
<evidence type="ECO:0000259" key="7">
    <source>
        <dbReference type="Pfam" id="PF00082"/>
    </source>
</evidence>
<evidence type="ECO:0000256" key="2">
    <source>
        <dbReference type="ARBA" id="ARBA00022670"/>
    </source>
</evidence>
<dbReference type="PROSITE" id="PS00138">
    <property type="entry name" value="SUBTILASE_SER"/>
    <property type="match status" value="1"/>
</dbReference>
<dbReference type="PROSITE" id="PS00136">
    <property type="entry name" value="SUBTILASE_ASP"/>
    <property type="match status" value="1"/>
</dbReference>
<dbReference type="PROSITE" id="PS00137">
    <property type="entry name" value="SUBTILASE_HIS"/>
    <property type="match status" value="1"/>
</dbReference>
<dbReference type="Proteomes" id="UP000053477">
    <property type="component" value="Unassembled WGS sequence"/>
</dbReference>
<evidence type="ECO:0000256" key="5">
    <source>
        <dbReference type="PROSITE-ProRule" id="PRU01240"/>
    </source>
</evidence>
<feature type="domain" description="Peptidase S8/S53" evidence="7">
    <location>
        <begin position="109"/>
        <end position="341"/>
    </location>
</feature>
<evidence type="ECO:0000259" key="8">
    <source>
        <dbReference type="Pfam" id="PF05922"/>
    </source>
</evidence>
<dbReference type="GO" id="GO:0006508">
    <property type="term" value="P:proteolysis"/>
    <property type="evidence" value="ECO:0007669"/>
    <property type="project" value="UniProtKB-KW"/>
</dbReference>
<evidence type="ECO:0008006" key="11">
    <source>
        <dbReference type="Google" id="ProtNLM"/>
    </source>
</evidence>
<dbReference type="SUPFAM" id="SSF52743">
    <property type="entry name" value="Subtilisin-like"/>
    <property type="match status" value="1"/>
</dbReference>
<dbReference type="InterPro" id="IPR010259">
    <property type="entry name" value="S8pro/Inhibitor_I9"/>
</dbReference>
<dbReference type="InterPro" id="IPR050131">
    <property type="entry name" value="Peptidase_S8_subtilisin-like"/>
</dbReference>
<feature type="active site" description="Charge relay system" evidence="5">
    <location>
        <position position="320"/>
    </location>
</feature>
<dbReference type="InterPro" id="IPR023828">
    <property type="entry name" value="Peptidase_S8_Ser-AS"/>
</dbReference>
<dbReference type="InterPro" id="IPR037045">
    <property type="entry name" value="S8pro/Inhibitor_I9_sf"/>
</dbReference>
<dbReference type="STRING" id="27342.A0A0H2RGS3"/>
<keyword evidence="4 5" id="KW-0720">Serine protease</keyword>
<evidence type="ECO:0000313" key="10">
    <source>
        <dbReference type="Proteomes" id="UP000053477"/>
    </source>
</evidence>
<dbReference type="Pfam" id="PF00082">
    <property type="entry name" value="Peptidase_S8"/>
    <property type="match status" value="1"/>
</dbReference>